<name>A0ACB8UYK3_9EURO</name>
<gene>
    <name evidence="1" type="ORF">LOY88_002586</name>
</gene>
<reference evidence="1" key="1">
    <citation type="journal article" date="2022" name="bioRxiv">
        <title>Population genetic analysis of Ophidiomyces ophidiicola, the causative agent of snake fungal disease, indicates recent introductions to the USA.</title>
        <authorList>
            <person name="Ladner J.T."/>
            <person name="Palmer J.M."/>
            <person name="Ettinger C.L."/>
            <person name="Stajich J.E."/>
            <person name="Farrell T.M."/>
            <person name="Glorioso B.M."/>
            <person name="Lawson B."/>
            <person name="Price S.J."/>
            <person name="Stengle A.G."/>
            <person name="Grear D.A."/>
            <person name="Lorch J.M."/>
        </authorList>
    </citation>
    <scope>NUCLEOTIDE SEQUENCE</scope>
    <source>
        <strain evidence="1">NWHC 24266-5</strain>
    </source>
</reference>
<accession>A0ACB8UYK3</accession>
<evidence type="ECO:0000313" key="1">
    <source>
        <dbReference type="EMBL" id="KAI2388390.1"/>
    </source>
</evidence>
<protein>
    <submittedName>
        <fullName evidence="1">Uncharacterized protein</fullName>
    </submittedName>
</protein>
<comment type="caution">
    <text evidence="1">The sequence shown here is derived from an EMBL/GenBank/DDBJ whole genome shotgun (WGS) entry which is preliminary data.</text>
</comment>
<dbReference type="EMBL" id="JALBCA010000031">
    <property type="protein sequence ID" value="KAI2388390.1"/>
    <property type="molecule type" value="Genomic_DNA"/>
</dbReference>
<organism evidence="1">
    <name type="scientific">Ophidiomyces ophidiicola</name>
    <dbReference type="NCBI Taxonomy" id="1387563"/>
    <lineage>
        <taxon>Eukaryota</taxon>
        <taxon>Fungi</taxon>
        <taxon>Dikarya</taxon>
        <taxon>Ascomycota</taxon>
        <taxon>Pezizomycotina</taxon>
        <taxon>Eurotiomycetes</taxon>
        <taxon>Eurotiomycetidae</taxon>
        <taxon>Onygenales</taxon>
        <taxon>Onygenaceae</taxon>
        <taxon>Ophidiomyces</taxon>
    </lineage>
</organism>
<sequence>MGSLCSKSSNSDDHFAQPGRPLGNSGAQPTAARIPVPKNTTTPASQGGRVLGNNSDQPGGSNVEARSAAARAAEERAAKQNAASTKGKLGSQLAAQKAKTQGKTLNDISQAERASRATDAAETSRRWE</sequence>
<proteinExistence type="predicted"/>